<dbReference type="EMBL" id="BAHE01000002">
    <property type="protein sequence ID" value="GAB98622.1"/>
    <property type="molecule type" value="Genomic_DNA"/>
</dbReference>
<organism evidence="1 2">
    <name type="scientific">Gordonia namibiensis NBRC 108229</name>
    <dbReference type="NCBI Taxonomy" id="1208314"/>
    <lineage>
        <taxon>Bacteria</taxon>
        <taxon>Bacillati</taxon>
        <taxon>Actinomycetota</taxon>
        <taxon>Actinomycetes</taxon>
        <taxon>Mycobacteriales</taxon>
        <taxon>Gordoniaceae</taxon>
        <taxon>Gordonia</taxon>
    </lineage>
</organism>
<evidence type="ECO:0000313" key="1">
    <source>
        <dbReference type="EMBL" id="GAB98622.1"/>
    </source>
</evidence>
<dbReference type="Proteomes" id="UP000035058">
    <property type="component" value="Unassembled WGS sequence"/>
</dbReference>
<name>K6X2L5_9ACTN</name>
<comment type="caution">
    <text evidence="1">The sequence shown here is derived from an EMBL/GenBank/DDBJ whole genome shotgun (WGS) entry which is preliminary data.</text>
</comment>
<protein>
    <submittedName>
        <fullName evidence="1">Uncharacterized protein</fullName>
    </submittedName>
</protein>
<gene>
    <name evidence="1" type="ORF">GONAM_02_01450</name>
</gene>
<accession>K6X2L5</accession>
<dbReference type="AlphaFoldDB" id="K6X2L5"/>
<keyword evidence="2" id="KW-1185">Reference proteome</keyword>
<sequence>MEPVFTRPERRCHESVSCARVIRATVGLPSLDPMYPKGAAHVDNHVSLGAGQYGWSVACVHHLIKSWIGRTCGLVLGSGDKLSVRPEFHPAPFLEEASDACISRAHPRRDHCE</sequence>
<evidence type="ECO:0000313" key="2">
    <source>
        <dbReference type="Proteomes" id="UP000035058"/>
    </source>
</evidence>
<reference evidence="1 2" key="1">
    <citation type="submission" date="2012-08" db="EMBL/GenBank/DDBJ databases">
        <title>Whole genome shotgun sequence of Gordonia namibiensis NBRC 108229.</title>
        <authorList>
            <person name="Isaki-Nakamura S."/>
            <person name="Hosoyama A."/>
            <person name="Tsuchikane K."/>
            <person name="Katsumata H."/>
            <person name="Baba S."/>
            <person name="Yamazaki S."/>
            <person name="Fujita N."/>
        </authorList>
    </citation>
    <scope>NUCLEOTIDE SEQUENCE [LARGE SCALE GENOMIC DNA]</scope>
    <source>
        <strain evidence="1 2">NBRC 108229</strain>
    </source>
</reference>
<proteinExistence type="predicted"/>